<organism evidence="8 9">
    <name type="scientific">Cellulomonas bogoriensis 69B4 = DSM 16987</name>
    <dbReference type="NCBI Taxonomy" id="1386082"/>
    <lineage>
        <taxon>Bacteria</taxon>
        <taxon>Bacillati</taxon>
        <taxon>Actinomycetota</taxon>
        <taxon>Actinomycetes</taxon>
        <taxon>Micrococcales</taxon>
        <taxon>Cellulomonadaceae</taxon>
        <taxon>Cellulomonas</taxon>
    </lineage>
</organism>
<feature type="transmembrane region" description="Helical" evidence="7">
    <location>
        <begin position="392"/>
        <end position="416"/>
    </location>
</feature>
<feature type="transmembrane region" description="Helical" evidence="7">
    <location>
        <begin position="55"/>
        <end position="75"/>
    </location>
</feature>
<dbReference type="Proteomes" id="UP000054314">
    <property type="component" value="Unassembled WGS sequence"/>
</dbReference>
<dbReference type="Pfam" id="PF02653">
    <property type="entry name" value="BPD_transp_2"/>
    <property type="match status" value="1"/>
</dbReference>
<evidence type="ECO:0000256" key="3">
    <source>
        <dbReference type="ARBA" id="ARBA00022692"/>
    </source>
</evidence>
<proteinExistence type="predicted"/>
<name>A0A0A0BY90_9CELL</name>
<keyword evidence="2" id="KW-1003">Cell membrane</keyword>
<feature type="region of interest" description="Disordered" evidence="6">
    <location>
        <begin position="1"/>
        <end position="41"/>
    </location>
</feature>
<comment type="subcellular location">
    <subcellularLocation>
        <location evidence="1">Cell membrane</location>
        <topology evidence="1">Multi-pass membrane protein</topology>
    </subcellularLocation>
</comment>
<reference evidence="8 9" key="1">
    <citation type="submission" date="2013-08" db="EMBL/GenBank/DDBJ databases">
        <title>Genome sequencing of Cellulomonas bogoriensis 69B4.</title>
        <authorList>
            <person name="Chen F."/>
            <person name="Li Y."/>
            <person name="Wang G."/>
        </authorList>
    </citation>
    <scope>NUCLEOTIDE SEQUENCE [LARGE SCALE GENOMIC DNA]</scope>
    <source>
        <strain evidence="8 9">69B4</strain>
    </source>
</reference>
<dbReference type="PANTHER" id="PTHR47089:SF1">
    <property type="entry name" value="GUANOSINE ABC TRANSPORTER PERMEASE PROTEIN NUPP"/>
    <property type="match status" value="1"/>
</dbReference>
<dbReference type="PANTHER" id="PTHR47089">
    <property type="entry name" value="ABC TRANSPORTER, PERMEASE PROTEIN"/>
    <property type="match status" value="1"/>
</dbReference>
<feature type="transmembrane region" description="Helical" evidence="7">
    <location>
        <begin position="185"/>
        <end position="206"/>
    </location>
</feature>
<dbReference type="EMBL" id="AXCZ01000048">
    <property type="protein sequence ID" value="KGM13353.1"/>
    <property type="molecule type" value="Genomic_DNA"/>
</dbReference>
<dbReference type="AlphaFoldDB" id="A0A0A0BY90"/>
<evidence type="ECO:0000256" key="6">
    <source>
        <dbReference type="SAM" id="MobiDB-lite"/>
    </source>
</evidence>
<dbReference type="RefSeq" id="WP_408606345.1">
    <property type="nucleotide sequence ID" value="NZ_AXCZ01000048.1"/>
</dbReference>
<feature type="transmembrane region" description="Helical" evidence="7">
    <location>
        <begin position="161"/>
        <end position="179"/>
    </location>
</feature>
<gene>
    <name evidence="8" type="ORF">N869_14745</name>
</gene>
<feature type="transmembrane region" description="Helical" evidence="7">
    <location>
        <begin position="215"/>
        <end position="238"/>
    </location>
</feature>
<accession>A0A0A0BY90</accession>
<feature type="transmembrane region" description="Helical" evidence="7">
    <location>
        <begin position="315"/>
        <end position="334"/>
    </location>
</feature>
<dbReference type="CDD" id="cd06580">
    <property type="entry name" value="TM_PBP1_transp_TpRbsC_like"/>
    <property type="match status" value="1"/>
</dbReference>
<protein>
    <submittedName>
        <fullName evidence="8">ABC transporter permease</fullName>
    </submittedName>
</protein>
<feature type="transmembrane region" description="Helical" evidence="7">
    <location>
        <begin position="340"/>
        <end position="360"/>
    </location>
</feature>
<dbReference type="GO" id="GO:0005886">
    <property type="term" value="C:plasma membrane"/>
    <property type="evidence" value="ECO:0007669"/>
    <property type="project" value="UniProtKB-SubCell"/>
</dbReference>
<keyword evidence="9" id="KW-1185">Reference proteome</keyword>
<keyword evidence="4 7" id="KW-1133">Transmembrane helix</keyword>
<feature type="transmembrane region" description="Helical" evidence="7">
    <location>
        <begin position="267"/>
        <end position="285"/>
    </location>
</feature>
<feature type="transmembrane region" description="Helical" evidence="7">
    <location>
        <begin position="367"/>
        <end position="386"/>
    </location>
</feature>
<evidence type="ECO:0000256" key="5">
    <source>
        <dbReference type="ARBA" id="ARBA00023136"/>
    </source>
</evidence>
<evidence type="ECO:0000256" key="2">
    <source>
        <dbReference type="ARBA" id="ARBA00022475"/>
    </source>
</evidence>
<feature type="compositionally biased region" description="Pro residues" evidence="6">
    <location>
        <begin position="1"/>
        <end position="10"/>
    </location>
</feature>
<evidence type="ECO:0000313" key="8">
    <source>
        <dbReference type="EMBL" id="KGM13353.1"/>
    </source>
</evidence>
<sequence length="440" mass="46011">MTSPAQPDPVQPDSARSSAPDAPAHGPADAGPDADRRPDGRDQAGVVHQILSSSWLLSLLALLVALVVGGVLIAMADARVQDASGYFFARPQDMLVAVWDAVRNAYVAMFNGAVYDPQAPSFQRSVRPLTETLTVATPLVLAGLGVALAFRASLFNIGAQGQIIMGATFAAWIGFTWQLPPGVHLVLAVLAGLIGGAIWGGIPGFLRARTGAHEVIVTIMLNYIAFYLLSYLLTTAAFQRPGSSNPVSSHLEPTAVYPLLLGPGFRLHAGFLVALAATVFVWWLLSRSTVGFRFRAVGANPHAARTAGMNVEWSYMLVMIIAGGLAGLAGTAQVMGTERYLTAGIAASIGFDAITVALLGRSRPWGVLLAGLLFGALRAGGVTMQARTGTPIDIVLVVQSVIVLLIAAPPLVRTIFRLPAPGKGRAPRPVAPAPAKEVQA</sequence>
<keyword evidence="5 7" id="KW-0472">Membrane</keyword>
<evidence type="ECO:0000256" key="7">
    <source>
        <dbReference type="SAM" id="Phobius"/>
    </source>
</evidence>
<comment type="caution">
    <text evidence="8">The sequence shown here is derived from an EMBL/GenBank/DDBJ whole genome shotgun (WGS) entry which is preliminary data.</text>
</comment>
<evidence type="ECO:0000313" key="9">
    <source>
        <dbReference type="Proteomes" id="UP000054314"/>
    </source>
</evidence>
<dbReference type="InterPro" id="IPR001851">
    <property type="entry name" value="ABC_transp_permease"/>
</dbReference>
<evidence type="ECO:0000256" key="1">
    <source>
        <dbReference type="ARBA" id="ARBA00004651"/>
    </source>
</evidence>
<evidence type="ECO:0000256" key="4">
    <source>
        <dbReference type="ARBA" id="ARBA00022989"/>
    </source>
</evidence>
<dbReference type="GO" id="GO:0022857">
    <property type="term" value="F:transmembrane transporter activity"/>
    <property type="evidence" value="ECO:0007669"/>
    <property type="project" value="InterPro"/>
</dbReference>
<feature type="compositionally biased region" description="Low complexity" evidence="6">
    <location>
        <begin position="12"/>
        <end position="31"/>
    </location>
</feature>
<keyword evidence="3 7" id="KW-0812">Transmembrane</keyword>